<dbReference type="eggNOG" id="KOG0779">
    <property type="taxonomic scope" value="Eukaryota"/>
</dbReference>
<comment type="caution">
    <text evidence="8">The sequence shown here is derived from an EMBL/GenBank/DDBJ whole genome shotgun (WGS) entry which is preliminary data.</text>
</comment>
<dbReference type="STRING" id="1126212.K2SQ96"/>
<dbReference type="Pfam" id="PF02902">
    <property type="entry name" value="Peptidase_C48"/>
    <property type="match status" value="1"/>
</dbReference>
<dbReference type="InParanoid" id="K2SQ96"/>
<evidence type="ECO:0000313" key="9">
    <source>
        <dbReference type="Proteomes" id="UP000007129"/>
    </source>
</evidence>
<organism evidence="8 9">
    <name type="scientific">Macrophomina phaseolina (strain MS6)</name>
    <name type="common">Charcoal rot fungus</name>
    <dbReference type="NCBI Taxonomy" id="1126212"/>
    <lineage>
        <taxon>Eukaryota</taxon>
        <taxon>Fungi</taxon>
        <taxon>Dikarya</taxon>
        <taxon>Ascomycota</taxon>
        <taxon>Pezizomycotina</taxon>
        <taxon>Dothideomycetes</taxon>
        <taxon>Dothideomycetes incertae sedis</taxon>
        <taxon>Botryosphaeriales</taxon>
        <taxon>Botryosphaeriaceae</taxon>
        <taxon>Macrophomina</taxon>
    </lineage>
</organism>
<dbReference type="GO" id="GO:0005737">
    <property type="term" value="C:cytoplasm"/>
    <property type="evidence" value="ECO:0007669"/>
    <property type="project" value="TreeGrafter"/>
</dbReference>
<feature type="compositionally biased region" description="Low complexity" evidence="6">
    <location>
        <begin position="150"/>
        <end position="160"/>
    </location>
</feature>
<feature type="region of interest" description="Disordered" evidence="6">
    <location>
        <begin position="1098"/>
        <end position="1133"/>
    </location>
</feature>
<evidence type="ECO:0000259" key="7">
    <source>
        <dbReference type="PROSITE" id="PS50600"/>
    </source>
</evidence>
<dbReference type="HOGENOM" id="CLU_278733_0_0_1"/>
<dbReference type="InterPro" id="IPR038765">
    <property type="entry name" value="Papain-like_cys_pep_sf"/>
</dbReference>
<dbReference type="GO" id="GO:0016926">
    <property type="term" value="P:protein desumoylation"/>
    <property type="evidence" value="ECO:0007669"/>
    <property type="project" value="TreeGrafter"/>
</dbReference>
<feature type="compositionally biased region" description="Basic and acidic residues" evidence="6">
    <location>
        <begin position="48"/>
        <end position="64"/>
    </location>
</feature>
<sequence>MNPKHYSVSRRSSEGLSREQLEAARVIGESPRGSGGYSANHMQLSGDESERQEYVMDNLLDSRRGGQGSPPAKQSLPGEPNAQPVKRRLMGQTLFPGLKDSALHNDNLAQDQLGGDSPMHTIPSSSQRKNGRNKKSSCVSNTGKTDLVRSGRASSRASASLEDGSEDELTLPVRRDIPPSKQRESTIRTMDAEKPERTKSPYFDGSVYATGTSKSDIKASRFTGGKGAKTSSHESKGQGTKLCQWSLKSFKIPGCPEIQSPDLELVAPPGSKRFNVFTKDGPVPVGHDHAAIDCGKVTKVLTVEDGVNDSKKMCFTGVREEHGIYKRFVEFSGAEELEGFKRYLVSHTTIKVKPLNPHQIDRMFASADETVRRNSLSEPVDAGQEEAYLKSQNSRRSQESIERKHDKERACDKGSTTTTTTNGRSRNSTKLISQLQADTVPNETSARTTRGIRRAEGSPDTDSFQTLSVSRTTRSSARTRDEGQDITYVEASPESKKMKLPFRLPDKWKSSLPYPPKGRRVIEVNHEDLYRLNDDEYLNDTLIEFYLAWATDEAEKGGCLASDKVFRFNTFFYTALTKGSNGQKIDYGSVRRWTSKTDIFTYDYLVIPINENYHWYLAIIYNLPVLVRRLKHAKGDDGDQKDDETLSESKKNSAKYGFIAAVHEGLSDQPGTSSDTVKETENSGDAMDVDVPVPDRERTRLGNNGERSMDEDTKDTSLQANGQKESSKGNPKGKKGRKKQPATVKRADLDRPTIILFDSIGQAHTPTARNLKEYLVKEAEVKHGLALDAKVFQTVVAKGIPQQNNVYDCGVFLCLYFEKFINGPDVFVRKLLHKEMDGKRDWPNTDPSKTRRDMLDLLDRLYQESRRELRELKRKRKADKSKPEELLSAEDRGSSGVAKQSSPVNAPEPELALQPRREVHEEASSKSRPGSQEPQRRASTPPGTPPLLSPSPEVMQQSSPPLLPRRKEQKSTGSPKVVVPSLKESPPRDYDLPHPHIPTRDGAPPIFKGIQSLPSPHTRKRGDPSIEYDMEEPVQSVEGMEGVEQGLADDDESMIYNGEDEGLAQEVIDIGDSQPQDDINSKAMENHTAFLLELQEAAAAKGPSRSESASSYGRKNRKQQKQPEVIELDGSQP</sequence>
<feature type="compositionally biased region" description="Basic residues" evidence="6">
    <location>
        <begin position="731"/>
        <end position="740"/>
    </location>
</feature>
<dbReference type="PANTHER" id="PTHR46896">
    <property type="entry name" value="SENTRIN-SPECIFIC PROTEASE"/>
    <property type="match status" value="1"/>
</dbReference>
<feature type="compositionally biased region" description="Basic and acidic residues" evidence="6">
    <location>
        <begin position="396"/>
        <end position="412"/>
    </location>
</feature>
<dbReference type="PROSITE" id="PS50600">
    <property type="entry name" value="ULP_PROTEASE"/>
    <property type="match status" value="1"/>
</dbReference>
<dbReference type="PANTHER" id="PTHR46896:SF3">
    <property type="entry name" value="FI06413P-RELATED"/>
    <property type="match status" value="1"/>
</dbReference>
<feature type="compositionally biased region" description="Polar residues" evidence="6">
    <location>
        <begin position="430"/>
        <end position="448"/>
    </location>
</feature>
<gene>
    <name evidence="8" type="ORF">MPH_03901</name>
</gene>
<feature type="compositionally biased region" description="Basic and acidic residues" evidence="6">
    <location>
        <begin position="880"/>
        <end position="893"/>
    </location>
</feature>
<keyword evidence="4" id="KW-0833">Ubl conjugation pathway</keyword>
<feature type="domain" description="Ubiquitin-like protease family profile" evidence="7">
    <location>
        <begin position="522"/>
        <end position="820"/>
    </location>
</feature>
<protein>
    <submittedName>
        <fullName evidence="8">Peptidase C48 SUMO/Sentrin/Ubl1</fullName>
    </submittedName>
</protein>
<dbReference type="EMBL" id="AHHD01000170">
    <property type="protein sequence ID" value="EKG18885.1"/>
    <property type="molecule type" value="Genomic_DNA"/>
</dbReference>
<name>K2SQ96_MACPH</name>
<comment type="similarity">
    <text evidence="1">Belongs to the peptidase C48 family.</text>
</comment>
<dbReference type="GO" id="GO:0006508">
    <property type="term" value="P:proteolysis"/>
    <property type="evidence" value="ECO:0007669"/>
    <property type="project" value="UniProtKB-KW"/>
</dbReference>
<evidence type="ECO:0000256" key="6">
    <source>
        <dbReference type="SAM" id="MobiDB-lite"/>
    </source>
</evidence>
<evidence type="ECO:0000256" key="5">
    <source>
        <dbReference type="ARBA" id="ARBA00022801"/>
    </source>
</evidence>
<dbReference type="OrthoDB" id="442460at2759"/>
<reference evidence="8 9" key="1">
    <citation type="journal article" date="2012" name="BMC Genomics">
        <title>Tools to kill: Genome of one of the most destructive plant pathogenic fungi Macrophomina phaseolina.</title>
        <authorList>
            <person name="Islam M.S."/>
            <person name="Haque M.S."/>
            <person name="Islam M.M."/>
            <person name="Emdad E.M."/>
            <person name="Halim A."/>
            <person name="Hossen Q.M.M."/>
            <person name="Hossain M.Z."/>
            <person name="Ahmed B."/>
            <person name="Rahim S."/>
            <person name="Rahman M.S."/>
            <person name="Alam M.M."/>
            <person name="Hou S."/>
            <person name="Wan X."/>
            <person name="Saito J.A."/>
            <person name="Alam M."/>
        </authorList>
    </citation>
    <scope>NUCLEOTIDE SEQUENCE [LARGE SCALE GENOMIC DNA]</scope>
    <source>
        <strain evidence="8 9">MS6</strain>
    </source>
</reference>
<evidence type="ECO:0000256" key="2">
    <source>
        <dbReference type="ARBA" id="ARBA00022553"/>
    </source>
</evidence>
<dbReference type="GO" id="GO:0005634">
    <property type="term" value="C:nucleus"/>
    <property type="evidence" value="ECO:0007669"/>
    <property type="project" value="TreeGrafter"/>
</dbReference>
<accession>K2SQ96</accession>
<proteinExistence type="inferred from homology"/>
<keyword evidence="2" id="KW-0597">Phosphoprotein</keyword>
<feature type="region of interest" description="Disordered" evidence="6">
    <location>
        <begin position="665"/>
        <end position="745"/>
    </location>
</feature>
<dbReference type="FunCoup" id="K2SQ96">
    <property type="interactions" value="241"/>
</dbReference>
<dbReference type="InterPro" id="IPR003653">
    <property type="entry name" value="Peptidase_C48_C"/>
</dbReference>
<evidence type="ECO:0000256" key="1">
    <source>
        <dbReference type="ARBA" id="ARBA00005234"/>
    </source>
</evidence>
<feature type="compositionally biased region" description="Basic and acidic residues" evidence="6">
    <location>
        <begin position="985"/>
        <end position="994"/>
    </location>
</feature>
<feature type="region of interest" description="Disordered" evidence="6">
    <location>
        <begin position="108"/>
        <end position="205"/>
    </location>
</feature>
<evidence type="ECO:0000313" key="8">
    <source>
        <dbReference type="EMBL" id="EKG18885.1"/>
    </source>
</evidence>
<dbReference type="InterPro" id="IPR051947">
    <property type="entry name" value="Sentrin-specific_protease"/>
</dbReference>
<feature type="region of interest" description="Disordered" evidence="6">
    <location>
        <begin position="371"/>
        <end position="484"/>
    </location>
</feature>
<feature type="compositionally biased region" description="Low complexity" evidence="6">
    <location>
        <begin position="414"/>
        <end position="429"/>
    </location>
</feature>
<evidence type="ECO:0000256" key="3">
    <source>
        <dbReference type="ARBA" id="ARBA00022670"/>
    </source>
</evidence>
<dbReference type="GO" id="GO:0070139">
    <property type="term" value="F:SUMO-specific endopeptidase activity"/>
    <property type="evidence" value="ECO:0007669"/>
    <property type="project" value="TreeGrafter"/>
</dbReference>
<feature type="region of interest" description="Disordered" evidence="6">
    <location>
        <begin position="1"/>
        <end position="84"/>
    </location>
</feature>
<dbReference type="Proteomes" id="UP000007129">
    <property type="component" value="Unassembled WGS sequence"/>
</dbReference>
<keyword evidence="5" id="KW-0378">Hydrolase</keyword>
<feature type="compositionally biased region" description="Basic and acidic residues" evidence="6">
    <location>
        <begin position="173"/>
        <end position="199"/>
    </location>
</feature>
<evidence type="ECO:0000256" key="4">
    <source>
        <dbReference type="ARBA" id="ARBA00022786"/>
    </source>
</evidence>
<dbReference type="AlphaFoldDB" id="K2SQ96"/>
<feature type="compositionally biased region" description="Basic and acidic residues" evidence="6">
    <location>
        <begin position="11"/>
        <end position="22"/>
    </location>
</feature>
<dbReference type="SUPFAM" id="SSF54001">
    <property type="entry name" value="Cysteine proteinases"/>
    <property type="match status" value="1"/>
</dbReference>
<dbReference type="Gene3D" id="3.40.395.10">
    <property type="entry name" value="Adenoviral Proteinase, Chain A"/>
    <property type="match status" value="1"/>
</dbReference>
<feature type="compositionally biased region" description="Basic and acidic residues" evidence="6">
    <location>
        <begin position="915"/>
        <end position="925"/>
    </location>
</feature>
<keyword evidence="3" id="KW-0645">Protease</keyword>
<feature type="compositionally biased region" description="Low complexity" evidence="6">
    <location>
        <begin position="466"/>
        <end position="476"/>
    </location>
</feature>
<dbReference type="VEuPathDB" id="FungiDB:MPH_03901"/>
<feature type="region of interest" description="Disordered" evidence="6">
    <location>
        <begin position="872"/>
        <end position="1025"/>
    </location>
</feature>